<dbReference type="Gene3D" id="1.10.1000.11">
    <property type="entry name" value="Arf Nucleotide-binding Site Opener,domain 2"/>
    <property type="match status" value="1"/>
</dbReference>
<dbReference type="GO" id="GO:0032012">
    <property type="term" value="P:regulation of ARF protein signal transduction"/>
    <property type="evidence" value="ECO:0007669"/>
    <property type="project" value="InterPro"/>
</dbReference>
<feature type="region of interest" description="Disordered" evidence="7">
    <location>
        <begin position="1"/>
        <end position="51"/>
    </location>
</feature>
<feature type="compositionally biased region" description="Low complexity" evidence="7">
    <location>
        <begin position="1606"/>
        <end position="1640"/>
    </location>
</feature>
<keyword evidence="3" id="KW-0813">Transport</keyword>
<dbReference type="GeneID" id="14874656"/>
<dbReference type="Pfam" id="PF20252">
    <property type="entry name" value="BIG2_C"/>
    <property type="match status" value="1"/>
</dbReference>
<feature type="compositionally biased region" description="Low complexity" evidence="7">
    <location>
        <begin position="425"/>
        <end position="459"/>
    </location>
</feature>
<dbReference type="InterPro" id="IPR046455">
    <property type="entry name" value="Sec7/BIG1-like_C"/>
</dbReference>
<dbReference type="Proteomes" id="UP000007797">
    <property type="component" value="Unassembled WGS sequence"/>
</dbReference>
<dbReference type="Pfam" id="PF12783">
    <property type="entry name" value="Sec7-like_HUS"/>
    <property type="match status" value="1"/>
</dbReference>
<evidence type="ECO:0000256" key="2">
    <source>
        <dbReference type="ARBA" id="ARBA00004496"/>
    </source>
</evidence>
<dbReference type="Pfam" id="PF01369">
    <property type="entry name" value="Sec7"/>
    <property type="match status" value="1"/>
</dbReference>
<evidence type="ECO:0000256" key="3">
    <source>
        <dbReference type="ARBA" id="ARBA00022448"/>
    </source>
</evidence>
<proteinExistence type="predicted"/>
<feature type="region of interest" description="Disordered" evidence="7">
    <location>
        <begin position="67"/>
        <end position="88"/>
    </location>
</feature>
<feature type="domain" description="SEC7" evidence="8">
    <location>
        <begin position="712"/>
        <end position="903"/>
    </location>
</feature>
<evidence type="ECO:0000313" key="9">
    <source>
        <dbReference type="EMBL" id="EGG22181.1"/>
    </source>
</evidence>
<feature type="region of interest" description="Disordered" evidence="7">
    <location>
        <begin position="1598"/>
        <end position="1648"/>
    </location>
</feature>
<organism evidence="9 10">
    <name type="scientific">Cavenderia fasciculata</name>
    <name type="common">Slime mold</name>
    <name type="synonym">Dictyostelium fasciculatum</name>
    <dbReference type="NCBI Taxonomy" id="261658"/>
    <lineage>
        <taxon>Eukaryota</taxon>
        <taxon>Amoebozoa</taxon>
        <taxon>Evosea</taxon>
        <taxon>Eumycetozoa</taxon>
        <taxon>Dictyostelia</taxon>
        <taxon>Acytosteliales</taxon>
        <taxon>Cavenderiaceae</taxon>
        <taxon>Cavenderia</taxon>
    </lineage>
</organism>
<dbReference type="InterPro" id="IPR000904">
    <property type="entry name" value="Sec7_dom"/>
</dbReference>
<dbReference type="InterPro" id="IPR032691">
    <property type="entry name" value="Mon2/Sec7/BIG1-like_HUS"/>
</dbReference>
<feature type="compositionally biased region" description="Pro residues" evidence="7">
    <location>
        <begin position="1"/>
        <end position="10"/>
    </location>
</feature>
<evidence type="ECO:0000313" key="10">
    <source>
        <dbReference type="Proteomes" id="UP000007797"/>
    </source>
</evidence>
<dbReference type="CDD" id="cd00171">
    <property type="entry name" value="Sec7"/>
    <property type="match status" value="1"/>
</dbReference>
<feature type="compositionally biased region" description="Low complexity" evidence="7">
    <location>
        <begin position="1741"/>
        <end position="1760"/>
    </location>
</feature>
<keyword evidence="10" id="KW-1185">Reference proteome</keyword>
<feature type="region of interest" description="Disordered" evidence="7">
    <location>
        <begin position="419"/>
        <end position="459"/>
    </location>
</feature>
<keyword evidence="6" id="KW-0472">Membrane</keyword>
<dbReference type="SUPFAM" id="SSF48371">
    <property type="entry name" value="ARM repeat"/>
    <property type="match status" value="1"/>
</dbReference>
<dbReference type="PANTHER" id="PTHR10663">
    <property type="entry name" value="GUANYL-NUCLEOTIDE EXCHANGE FACTOR"/>
    <property type="match status" value="1"/>
</dbReference>
<evidence type="ECO:0000256" key="7">
    <source>
        <dbReference type="SAM" id="MobiDB-lite"/>
    </source>
</evidence>
<dbReference type="KEGG" id="dfa:DFA_04299"/>
<feature type="region of interest" description="Disordered" evidence="7">
    <location>
        <begin position="1733"/>
        <end position="1766"/>
    </location>
</feature>
<evidence type="ECO:0000256" key="4">
    <source>
        <dbReference type="ARBA" id="ARBA00022490"/>
    </source>
</evidence>
<dbReference type="FunFam" id="1.10.1000.11:FF:000002">
    <property type="entry name" value="Cytohesin 1"/>
    <property type="match status" value="1"/>
</dbReference>
<dbReference type="OrthoDB" id="18431at2759"/>
<evidence type="ECO:0000256" key="5">
    <source>
        <dbReference type="ARBA" id="ARBA00022927"/>
    </source>
</evidence>
<accession>F4PP68</accession>
<sequence length="1956" mass="218977">MSTPSPPPQPSIATTAPSQQQQPPATNINGGLMSTNPPAPQQQPVGTSATTAANVVQSIPLLVTPQSSVVGTSTPPPPTQQQQQQKESLNISMEKNITPPSTPESTSHLLNKHLNKILSDCSKKQQNIKEEIKNIYELLKANPTLLSGRSTIDESSVVKSTTWIQIVSHLSTIFRLSFESKNNKLIQSSVELVEKLISSNYIISSMYDINDQAKKPLIDKFIEPTLVHCVDVTDDMTLVQIIKLVHTAATKFHKYTLILSFKTIFYIYVHSKPQSNLSNASKTSITQILRGLCRHFKISQPIPHPNHHHHNNNNNNNSQSKPSSHATTPIGAQTPTTTGLTDHHGSTATAHHHHHPINHAINNVISLPTELQSPIINSPNFQSPPPPTPTNKQVLSDDTTSSVVSNIIDEMIDKVVISNKENDDQQQSTTAATTTVSIQQDNNNNNNNNTSSTTTTATTTTNIVVENQSKVIHPEFSTITDDTTVVDENEVLLRDAVLVFRLLCELSLKEIVDYDSPEIRIRIFSLELISLIFEEFGRYLKLHSDLVNYEIKEGLFPSIMASGVSHSNTIFKLSLTLFLYLLTHFRDFLKDQIGQYFSSIILRVLESTTSSIQHRWMVLQVLSHVCENSQILVDLYCNYDCSLNHKDIFQRMVEDLSKIAQTVIQDNKLHELKVKYYSLECLVILLKSLAEGLNSKRDGLTQRLALLPSENQFTKLKERKLKIEEGKAKFKASPKKGIEFFINLGVVEKEPETMAKFLRDTGGLDKQRIGEYIGEPDEFNIALLIAYIDTFNFTGYSIDLALRHFTSFFRLPGEAQKIDRIMENFAKKYFNDNCSYPNFEFGNSDSAYVLSFAIVMLATDLHSSAIKAHMTKPEWLKMNAGINDKKNFDESMLLGIYDRINAEPLKLMDDGDAPTSQQGALAAGGKIPTSVTFTLGDPNKAIIDLREKYHAGNLLEHIGAMLKSVWHPILVSLSLVFENTEEIKTTQNCLDGFKAAIDLTALLGQALGMEAFISALAMFTISEKIKELKPKNMEAFVRLISVGKSNGNYLHKGWQPLLKAISMLERFRMNFLGVNNPNGSDSGYKRTISTSDFFKQAMVGGSRTPTGPIIAEGMSIDSVGKEIEVANHLYMSTATALNDEAIVAFIESLINVAHEEIRMPTPSTFSLMKLVEVAIYNTSRIKLIWQPLSDFFIKIGTLQPHVDNTYVASLVIDSLKQLAQKFIDLEEQNKDQSQRDFLRPFEMIFAANAQHEVRELILKCIFQLTNGGRNSVIKSGWRPIFTIFTVASRADHNIASQAFDFVEELIKDFSYITETFFIDYVNCLSSYANSRHCDLSLKAIDSLNNCGVQLANGRVCQLDAREEGAGGSETTLFTDSEQHISLWFPLLTGLARVISHEALEPRTYALDTLFRVLALFGSTFSTKLWELIFRGVLLPIFDNVGYSKGQTETILEDTRWLIQTGDSAFKSLTEMFINFIDIICFLLDDMMDLFVSCILQNNEILAKTAGTFLIQLVTSKGNKFTDAQWSNVCSQFLKIFQTNTPFEIHDFNQVAGGKEIQQQQQQLNSIQENDLPLPVLSSSTSSLGSPIKNIKQPLSAPISPLFSSTNPNNNQINNNSNNNNNNNNNLSASLPVTPLSLTPPRRNFSEENMNINDNTQQNEQINNNLMEQLKQHQNNLDQNSNSNNNSNNNNNEQQPPAPVSVTVVQQQQQPTIPSVHSHNRSFSALPNLQSVLKKNHHSRTSSASASIGGNGNNNSHNSSNMTTEQQLKSIQSKCSVQLQMVQAINDVVFSHYEFLNTSQLLCLGDCLEISYHYCTGVYSDDKLSATISKIGTVLKILQQNTITGYLNLLIVLYNENCIDVLSRTVHSEYRLISLFKELIENYLRYPNESVVQTETILKILHGIITFNDEKFIRNMSLFYDLLIQLLMNDSKDVRSSLRDILIRVGKLNCNHQHLTT</sequence>
<feature type="compositionally biased region" description="Low complexity" evidence="7">
    <location>
        <begin position="326"/>
        <end position="339"/>
    </location>
</feature>
<dbReference type="InterPro" id="IPR023394">
    <property type="entry name" value="Sec7_C_sf"/>
</dbReference>
<dbReference type="Pfam" id="PF09324">
    <property type="entry name" value="Sec7-like_HDS"/>
    <property type="match status" value="1"/>
</dbReference>
<reference evidence="10" key="1">
    <citation type="journal article" date="2011" name="Genome Res.">
        <title>Phylogeny-wide analysis of social amoeba genomes highlights ancient origins for complex intercellular communication.</title>
        <authorList>
            <person name="Heidel A.J."/>
            <person name="Lawal H.M."/>
            <person name="Felder M."/>
            <person name="Schilde C."/>
            <person name="Helps N.R."/>
            <person name="Tunggal B."/>
            <person name="Rivero F."/>
            <person name="John U."/>
            <person name="Schleicher M."/>
            <person name="Eichinger L."/>
            <person name="Platzer M."/>
            <person name="Noegel A.A."/>
            <person name="Schaap P."/>
            <person name="Gloeckner G."/>
        </authorList>
    </citation>
    <scope>NUCLEOTIDE SEQUENCE [LARGE SCALE GENOMIC DNA]</scope>
    <source>
        <strain evidence="10">SH3</strain>
    </source>
</reference>
<dbReference type="GO" id="GO:0005737">
    <property type="term" value="C:cytoplasm"/>
    <property type="evidence" value="ECO:0007669"/>
    <property type="project" value="UniProtKB-SubCell"/>
</dbReference>
<dbReference type="InterPro" id="IPR032629">
    <property type="entry name" value="DCB_dom"/>
</dbReference>
<feature type="compositionally biased region" description="Low complexity" evidence="7">
    <location>
        <begin position="1679"/>
        <end position="1715"/>
    </location>
</feature>
<name>F4PP68_CACFS</name>
<dbReference type="GO" id="GO:0016020">
    <property type="term" value="C:membrane"/>
    <property type="evidence" value="ECO:0007669"/>
    <property type="project" value="UniProtKB-SubCell"/>
</dbReference>
<dbReference type="EMBL" id="GL883009">
    <property type="protein sequence ID" value="EGG22181.1"/>
    <property type="molecule type" value="Genomic_DNA"/>
</dbReference>
<dbReference type="OMA" id="HISLWFP"/>
<dbReference type="SUPFAM" id="SSF48425">
    <property type="entry name" value="Sec7 domain"/>
    <property type="match status" value="1"/>
</dbReference>
<dbReference type="InterPro" id="IPR035999">
    <property type="entry name" value="Sec7_dom_sf"/>
</dbReference>
<dbReference type="SMART" id="SM00222">
    <property type="entry name" value="Sec7"/>
    <property type="match status" value="1"/>
</dbReference>
<keyword evidence="4" id="KW-0963">Cytoplasm</keyword>
<evidence type="ECO:0000259" key="8">
    <source>
        <dbReference type="PROSITE" id="PS50190"/>
    </source>
</evidence>
<feature type="compositionally biased region" description="Low complexity" evidence="7">
    <location>
        <begin position="13"/>
        <end position="26"/>
    </location>
</feature>
<dbReference type="InterPro" id="IPR015403">
    <property type="entry name" value="Mon2/Sec7/BIG1-like_HDS"/>
</dbReference>
<feature type="region of interest" description="Disordered" evidence="7">
    <location>
        <begin position="1675"/>
        <end position="1720"/>
    </location>
</feature>
<dbReference type="Pfam" id="PF16213">
    <property type="entry name" value="DCB"/>
    <property type="match status" value="1"/>
</dbReference>
<protein>
    <submittedName>
        <fullName evidence="9">Armadillo-like helical domain-containing protein</fullName>
    </submittedName>
</protein>
<dbReference type="GO" id="GO:0015031">
    <property type="term" value="P:protein transport"/>
    <property type="evidence" value="ECO:0007669"/>
    <property type="project" value="UniProtKB-KW"/>
</dbReference>
<evidence type="ECO:0000256" key="1">
    <source>
        <dbReference type="ARBA" id="ARBA00004370"/>
    </source>
</evidence>
<dbReference type="STRING" id="1054147.F4PP68"/>
<dbReference type="InterPro" id="IPR016024">
    <property type="entry name" value="ARM-type_fold"/>
</dbReference>
<comment type="subcellular location">
    <subcellularLocation>
        <location evidence="2">Cytoplasm</location>
    </subcellularLocation>
    <subcellularLocation>
        <location evidence="1">Membrane</location>
    </subcellularLocation>
</comment>
<feature type="compositionally biased region" description="Polar residues" evidence="7">
    <location>
        <begin position="27"/>
        <end position="51"/>
    </location>
</feature>
<gene>
    <name evidence="9" type="ORF">DFA_04299</name>
</gene>
<feature type="region of interest" description="Disordered" evidence="7">
    <location>
        <begin position="374"/>
        <end position="398"/>
    </location>
</feature>
<dbReference type="Gene3D" id="1.10.220.20">
    <property type="match status" value="1"/>
</dbReference>
<keyword evidence="5" id="KW-0653">Protein transport</keyword>
<evidence type="ECO:0000256" key="6">
    <source>
        <dbReference type="ARBA" id="ARBA00023136"/>
    </source>
</evidence>
<dbReference type="RefSeq" id="XP_004360032.1">
    <property type="nucleotide sequence ID" value="XM_004359975.1"/>
</dbReference>
<dbReference type="PROSITE" id="PS50190">
    <property type="entry name" value="SEC7"/>
    <property type="match status" value="1"/>
</dbReference>
<dbReference type="PANTHER" id="PTHR10663:SF375">
    <property type="entry name" value="LD29171P"/>
    <property type="match status" value="1"/>
</dbReference>
<dbReference type="GO" id="GO:0005085">
    <property type="term" value="F:guanyl-nucleotide exchange factor activity"/>
    <property type="evidence" value="ECO:0007669"/>
    <property type="project" value="InterPro"/>
</dbReference>
<feature type="region of interest" description="Disordered" evidence="7">
    <location>
        <begin position="299"/>
        <end position="353"/>
    </location>
</feature>